<evidence type="ECO:0000313" key="3">
    <source>
        <dbReference type="Proteomes" id="UP000184452"/>
    </source>
</evidence>
<dbReference type="SUPFAM" id="SSF54427">
    <property type="entry name" value="NTF2-like"/>
    <property type="match status" value="1"/>
</dbReference>
<evidence type="ECO:0000313" key="2">
    <source>
        <dbReference type="EMBL" id="SHJ91088.1"/>
    </source>
</evidence>
<dbReference type="Gene3D" id="3.10.450.50">
    <property type="match status" value="1"/>
</dbReference>
<dbReference type="InterPro" id="IPR037401">
    <property type="entry name" value="SnoaL-like"/>
</dbReference>
<dbReference type="RefSeq" id="WP_073380582.1">
    <property type="nucleotide sequence ID" value="NZ_FQZK01000011.1"/>
</dbReference>
<reference evidence="2 3" key="1">
    <citation type="submission" date="2016-11" db="EMBL/GenBank/DDBJ databases">
        <authorList>
            <person name="Jaros S."/>
            <person name="Januszkiewicz K."/>
            <person name="Wedrychowicz H."/>
        </authorList>
    </citation>
    <scope>NUCLEOTIDE SEQUENCE [LARGE SCALE GENOMIC DNA]</scope>
    <source>
        <strain evidence="2 3">CGMCC 4.5723</strain>
    </source>
</reference>
<keyword evidence="3" id="KW-1185">Reference proteome</keyword>
<dbReference type="OrthoDB" id="3431611at2"/>
<dbReference type="Proteomes" id="UP000184452">
    <property type="component" value="Unassembled WGS sequence"/>
</dbReference>
<accession>A0A1M6N5V9</accession>
<dbReference type="EMBL" id="FQZK01000011">
    <property type="protein sequence ID" value="SHJ91088.1"/>
    <property type="molecule type" value="Genomic_DNA"/>
</dbReference>
<dbReference type="InterPro" id="IPR032710">
    <property type="entry name" value="NTF2-like_dom_sf"/>
</dbReference>
<evidence type="ECO:0000259" key="1">
    <source>
        <dbReference type="Pfam" id="PF12680"/>
    </source>
</evidence>
<gene>
    <name evidence="2" type="ORF">SAMN05421803_11175</name>
</gene>
<proteinExistence type="predicted"/>
<name>A0A1M6N5V9_9ACTN</name>
<protein>
    <submittedName>
        <fullName evidence="2">SnoaL-like domain-containing protein</fullName>
    </submittedName>
</protein>
<dbReference type="AlphaFoldDB" id="A0A1M6N5V9"/>
<feature type="domain" description="SnoaL-like" evidence="1">
    <location>
        <begin position="26"/>
        <end position="109"/>
    </location>
</feature>
<sequence>MPRNTERTTVERAPLPGAQIGVDHVRLAYHYLDAGDSDGYASLVDENAVLTHPSGGTARGPDEVAALVFACLDGQGPHRPERIVARESTVVVTGRAEGAASGRRGFVDVFTLGVYGLLLTWRRFHADG</sequence>
<organism evidence="2 3">
    <name type="scientific">Nocardiopsis flavescens</name>
    <dbReference type="NCBI Taxonomy" id="758803"/>
    <lineage>
        <taxon>Bacteria</taxon>
        <taxon>Bacillati</taxon>
        <taxon>Actinomycetota</taxon>
        <taxon>Actinomycetes</taxon>
        <taxon>Streptosporangiales</taxon>
        <taxon>Nocardiopsidaceae</taxon>
        <taxon>Nocardiopsis</taxon>
    </lineage>
</organism>
<dbReference type="Pfam" id="PF12680">
    <property type="entry name" value="SnoaL_2"/>
    <property type="match status" value="1"/>
</dbReference>